<name>A0A0B2VF80_TOXCA</name>
<proteinExistence type="predicted"/>
<feature type="compositionally biased region" description="Polar residues" evidence="1">
    <location>
        <begin position="1"/>
        <end position="12"/>
    </location>
</feature>
<feature type="region of interest" description="Disordered" evidence="1">
    <location>
        <begin position="1"/>
        <end position="22"/>
    </location>
</feature>
<evidence type="ECO:0000313" key="3">
    <source>
        <dbReference type="Proteomes" id="UP000031036"/>
    </source>
</evidence>
<evidence type="ECO:0000313" key="2">
    <source>
        <dbReference type="EMBL" id="KHN80119.1"/>
    </source>
</evidence>
<feature type="region of interest" description="Disordered" evidence="1">
    <location>
        <begin position="116"/>
        <end position="151"/>
    </location>
</feature>
<organism evidence="2 3">
    <name type="scientific">Toxocara canis</name>
    <name type="common">Canine roundworm</name>
    <dbReference type="NCBI Taxonomy" id="6265"/>
    <lineage>
        <taxon>Eukaryota</taxon>
        <taxon>Metazoa</taxon>
        <taxon>Ecdysozoa</taxon>
        <taxon>Nematoda</taxon>
        <taxon>Chromadorea</taxon>
        <taxon>Rhabditida</taxon>
        <taxon>Spirurina</taxon>
        <taxon>Ascaridomorpha</taxon>
        <taxon>Ascaridoidea</taxon>
        <taxon>Toxocaridae</taxon>
        <taxon>Toxocara</taxon>
    </lineage>
</organism>
<evidence type="ECO:0000256" key="1">
    <source>
        <dbReference type="SAM" id="MobiDB-lite"/>
    </source>
</evidence>
<sequence>MATGGNENQQIAAQGAAQPHSGPQQVMLDFASVNTIGNVTGRPSSAMLPHTSAINLSPTMSLNLQLGGGDTPLMGGNKDVTLGGAIVESPIDSLRTPVPRSPHSVTLQSVVDPFASSPVGAQDLQRPMSLPPYGAQQPPNVTNQPGSPWGW</sequence>
<accession>A0A0B2VF80</accession>
<keyword evidence="3" id="KW-1185">Reference proteome</keyword>
<gene>
    <name evidence="2" type="ORF">Tcan_12306</name>
</gene>
<feature type="compositionally biased region" description="Polar residues" evidence="1">
    <location>
        <begin position="137"/>
        <end position="151"/>
    </location>
</feature>
<dbReference type="Proteomes" id="UP000031036">
    <property type="component" value="Unassembled WGS sequence"/>
</dbReference>
<reference evidence="2 3" key="1">
    <citation type="submission" date="2014-11" db="EMBL/GenBank/DDBJ databases">
        <title>Genetic blueprint of the zoonotic pathogen Toxocara canis.</title>
        <authorList>
            <person name="Zhu X.-Q."/>
            <person name="Korhonen P.K."/>
            <person name="Cai H."/>
            <person name="Young N.D."/>
            <person name="Nejsum P."/>
            <person name="von Samson-Himmelstjerna G."/>
            <person name="Boag P.R."/>
            <person name="Tan P."/>
            <person name="Li Q."/>
            <person name="Min J."/>
            <person name="Yang Y."/>
            <person name="Wang X."/>
            <person name="Fang X."/>
            <person name="Hall R.S."/>
            <person name="Hofmann A."/>
            <person name="Sternberg P.W."/>
            <person name="Jex A.R."/>
            <person name="Gasser R.B."/>
        </authorList>
    </citation>
    <scope>NUCLEOTIDE SEQUENCE [LARGE SCALE GENOMIC DNA]</scope>
    <source>
        <strain evidence="2">PN_DK_2014</strain>
    </source>
</reference>
<protein>
    <submittedName>
        <fullName evidence="2">Uncharacterized protein</fullName>
    </submittedName>
</protein>
<dbReference type="EMBL" id="JPKZ01001765">
    <property type="protein sequence ID" value="KHN80119.1"/>
    <property type="molecule type" value="Genomic_DNA"/>
</dbReference>
<comment type="caution">
    <text evidence="2">The sequence shown here is derived from an EMBL/GenBank/DDBJ whole genome shotgun (WGS) entry which is preliminary data.</text>
</comment>
<dbReference type="AlphaFoldDB" id="A0A0B2VF80"/>